<reference evidence="5 6" key="1">
    <citation type="submission" date="2013-03" db="EMBL/GenBank/DDBJ databases">
        <title>The Genome Sequence of Enterococcus sulfureus ATCC_49903 (PacBio/Illumina hybrid assembly).</title>
        <authorList>
            <consortium name="The Broad Institute Genomics Platform"/>
            <consortium name="The Broad Institute Genome Sequencing Center for Infectious Disease"/>
            <person name="Earl A."/>
            <person name="Russ C."/>
            <person name="Gilmore M."/>
            <person name="Surin D."/>
            <person name="Walker B."/>
            <person name="Young S."/>
            <person name="Zeng Q."/>
            <person name="Gargeya S."/>
            <person name="Fitzgerald M."/>
            <person name="Haas B."/>
            <person name="Abouelleil A."/>
            <person name="Allen A.W."/>
            <person name="Alvarado L."/>
            <person name="Arachchi H.M."/>
            <person name="Berlin A.M."/>
            <person name="Chapman S.B."/>
            <person name="Gainer-Dewar J."/>
            <person name="Goldberg J."/>
            <person name="Griggs A."/>
            <person name="Gujja S."/>
            <person name="Hansen M."/>
            <person name="Howarth C."/>
            <person name="Imamovic A."/>
            <person name="Ireland A."/>
            <person name="Larimer J."/>
            <person name="McCowan C."/>
            <person name="Murphy C."/>
            <person name="Pearson M."/>
            <person name="Poon T.W."/>
            <person name="Priest M."/>
            <person name="Roberts A."/>
            <person name="Saif S."/>
            <person name="Shea T."/>
            <person name="Sisk P."/>
            <person name="Sykes S."/>
            <person name="Wortman J."/>
            <person name="Nusbaum C."/>
            <person name="Birren B."/>
        </authorList>
    </citation>
    <scope>NUCLEOTIDE SEQUENCE [LARGE SCALE GENOMIC DNA]</scope>
    <source>
        <strain evidence="5 6">ATCC 49903</strain>
    </source>
</reference>
<dbReference type="GO" id="GO:0000976">
    <property type="term" value="F:transcription cis-regulatory region binding"/>
    <property type="evidence" value="ECO:0007669"/>
    <property type="project" value="TreeGrafter"/>
</dbReference>
<dbReference type="PANTHER" id="PTHR30146">
    <property type="entry name" value="LACI-RELATED TRANSCRIPTIONAL REPRESSOR"/>
    <property type="match status" value="1"/>
</dbReference>
<evidence type="ECO:0000256" key="1">
    <source>
        <dbReference type="ARBA" id="ARBA00023015"/>
    </source>
</evidence>
<dbReference type="OrthoDB" id="9798934at2"/>
<dbReference type="STRING" id="1140003.OMY_00466"/>
<dbReference type="Proteomes" id="UP000015961">
    <property type="component" value="Unassembled WGS sequence"/>
</dbReference>
<evidence type="ECO:0000313" key="6">
    <source>
        <dbReference type="Proteomes" id="UP000015961"/>
    </source>
</evidence>
<proteinExistence type="predicted"/>
<dbReference type="PANTHER" id="PTHR30146:SF105">
    <property type="entry name" value="CATABOLITE CONTROL PROTEIN B"/>
    <property type="match status" value="1"/>
</dbReference>
<accession>S0LAY9</accession>
<dbReference type="eggNOG" id="COG1609">
    <property type="taxonomic scope" value="Bacteria"/>
</dbReference>
<dbReference type="EMBL" id="ASWO01000001">
    <property type="protein sequence ID" value="EOT87405.1"/>
    <property type="molecule type" value="Genomic_DNA"/>
</dbReference>
<evidence type="ECO:0000256" key="3">
    <source>
        <dbReference type="ARBA" id="ARBA00023163"/>
    </source>
</evidence>
<dbReference type="SUPFAM" id="SSF53822">
    <property type="entry name" value="Periplasmic binding protein-like I"/>
    <property type="match status" value="1"/>
</dbReference>
<dbReference type="SMART" id="SM00354">
    <property type="entry name" value="HTH_LACI"/>
    <property type="match status" value="1"/>
</dbReference>
<dbReference type="RefSeq" id="WP_016184957.1">
    <property type="nucleotide sequence ID" value="NZ_ASWO01000001.1"/>
</dbReference>
<keyword evidence="1" id="KW-0805">Transcription regulation</keyword>
<dbReference type="InterPro" id="IPR000843">
    <property type="entry name" value="HTH_LacI"/>
</dbReference>
<keyword evidence="3" id="KW-0804">Transcription</keyword>
<dbReference type="PROSITE" id="PS00356">
    <property type="entry name" value="HTH_LACI_1"/>
    <property type="match status" value="1"/>
</dbReference>
<comment type="caution">
    <text evidence="5">The sequence shown here is derived from an EMBL/GenBank/DDBJ whole genome shotgun (WGS) entry which is preliminary data.</text>
</comment>
<dbReference type="InterPro" id="IPR028082">
    <property type="entry name" value="Peripla_BP_I"/>
</dbReference>
<feature type="domain" description="HTH lacI-type" evidence="4">
    <location>
        <begin position="2"/>
        <end position="56"/>
    </location>
</feature>
<keyword evidence="2" id="KW-0238">DNA-binding</keyword>
<dbReference type="InterPro" id="IPR046335">
    <property type="entry name" value="LacI/GalR-like_sensor"/>
</dbReference>
<dbReference type="SUPFAM" id="SSF47413">
    <property type="entry name" value="lambda repressor-like DNA-binding domains"/>
    <property type="match status" value="1"/>
</dbReference>
<dbReference type="Pfam" id="PF13377">
    <property type="entry name" value="Peripla_BP_3"/>
    <property type="match status" value="1"/>
</dbReference>
<evidence type="ECO:0000259" key="4">
    <source>
        <dbReference type="PROSITE" id="PS50932"/>
    </source>
</evidence>
<name>S0LAY9_9ENTE</name>
<gene>
    <name evidence="5" type="ORF">I573_00461</name>
</gene>
<keyword evidence="6" id="KW-1185">Reference proteome</keyword>
<sequence length="326" mass="37569">MSTIIDVAKKAKVSKSTVSRVVSGKGYVSEASRKKVLCAMEELAYVPNSIARNLQSGETKTIGFIVPHFIDPLSIFLESFLSIARQYDYYVTIFFTDSDKQKEIEAFNQLKYKQIDALFILTRANDWDVITSYAKYGPIATWQRIDSPVIYSAYVDHYQGYFDSLTYLHKRGYHKIGHVLGNAKNLNTKARMRAIKDFEARYQLKVPETFYFYDSLYSNGRAIAQKWHQLSEKPEAMAIYSDAVAAQFISELENLGYHIPQDVAVIGFDNSEISELIHLTTVDYSLRYQAENAFIYLYNQLNQLNLPMHQLSIELIERQTVPIRQH</sequence>
<dbReference type="Gene3D" id="1.10.260.40">
    <property type="entry name" value="lambda repressor-like DNA-binding domains"/>
    <property type="match status" value="1"/>
</dbReference>
<dbReference type="InterPro" id="IPR010982">
    <property type="entry name" value="Lambda_DNA-bd_dom_sf"/>
</dbReference>
<dbReference type="PATRIC" id="fig|1140003.3.peg.461"/>
<dbReference type="CDD" id="cd01392">
    <property type="entry name" value="HTH_LacI"/>
    <property type="match status" value="1"/>
</dbReference>
<dbReference type="Gene3D" id="3.40.50.2300">
    <property type="match status" value="2"/>
</dbReference>
<dbReference type="GO" id="GO:0003700">
    <property type="term" value="F:DNA-binding transcription factor activity"/>
    <property type="evidence" value="ECO:0007669"/>
    <property type="project" value="TreeGrafter"/>
</dbReference>
<protein>
    <submittedName>
        <fullName evidence="5">LacI family sugar-binding transcriptional regulator</fullName>
    </submittedName>
</protein>
<dbReference type="PROSITE" id="PS50932">
    <property type="entry name" value="HTH_LACI_2"/>
    <property type="match status" value="1"/>
</dbReference>
<organism evidence="5 6">
    <name type="scientific">Enterococcus sulfureus ATCC 49903</name>
    <dbReference type="NCBI Taxonomy" id="1140003"/>
    <lineage>
        <taxon>Bacteria</taxon>
        <taxon>Bacillati</taxon>
        <taxon>Bacillota</taxon>
        <taxon>Bacilli</taxon>
        <taxon>Lactobacillales</taxon>
        <taxon>Enterococcaceae</taxon>
        <taxon>Enterococcus</taxon>
    </lineage>
</organism>
<dbReference type="Pfam" id="PF00356">
    <property type="entry name" value="LacI"/>
    <property type="match status" value="1"/>
</dbReference>
<evidence type="ECO:0000256" key="2">
    <source>
        <dbReference type="ARBA" id="ARBA00023125"/>
    </source>
</evidence>
<dbReference type="CDD" id="cd06286">
    <property type="entry name" value="PBP1_CcpB-like"/>
    <property type="match status" value="1"/>
</dbReference>
<dbReference type="AlphaFoldDB" id="S0LAY9"/>
<evidence type="ECO:0000313" key="5">
    <source>
        <dbReference type="EMBL" id="EOT87405.1"/>
    </source>
</evidence>